<reference evidence="2" key="1">
    <citation type="submission" date="2021-01" db="EMBL/GenBank/DDBJ databases">
        <authorList>
            <consortium name="Genoscope - CEA"/>
            <person name="William W."/>
        </authorList>
    </citation>
    <scope>NUCLEOTIDE SEQUENCE</scope>
</reference>
<dbReference type="FunFam" id="3.30.1460.20:FF:000016">
    <property type="entry name" value="Arp2/3 complex 34 kDa subunit"/>
    <property type="match status" value="1"/>
</dbReference>
<dbReference type="PANTHER" id="PTHR12058:SF0">
    <property type="entry name" value="ACTIN-RELATED PROTEIN 2_3 COMPLEX SUBUNIT 2"/>
    <property type="match status" value="1"/>
</dbReference>
<comment type="subcellular location">
    <subcellularLocation>
        <location evidence="1">Cytoplasm</location>
        <location evidence="1">Cytoskeleton</location>
    </subcellularLocation>
</comment>
<accession>A0A8S1M2E6</accession>
<gene>
    <name evidence="2" type="ORF">PPRIM_AZ9-3.1.T0490147</name>
</gene>
<comment type="function">
    <text evidence="1">Functions as actin-binding component of the Arp2/3 complex which is involved in regulation of actin polymerization and together with an activating nucleation-promoting factor (NPF) mediates the formation of branched actin networks.</text>
</comment>
<dbReference type="GO" id="GO:0005200">
    <property type="term" value="F:structural constituent of cytoskeleton"/>
    <property type="evidence" value="ECO:0007669"/>
    <property type="project" value="TreeGrafter"/>
</dbReference>
<comment type="similarity">
    <text evidence="1">Belongs to the ARPC2 family.</text>
</comment>
<keyword evidence="1" id="KW-0963">Cytoplasm</keyword>
<dbReference type="GO" id="GO:0005885">
    <property type="term" value="C:Arp2/3 protein complex"/>
    <property type="evidence" value="ECO:0007669"/>
    <property type="project" value="InterPro"/>
</dbReference>
<evidence type="ECO:0000313" key="3">
    <source>
        <dbReference type="Proteomes" id="UP000688137"/>
    </source>
</evidence>
<dbReference type="EMBL" id="CAJJDM010000049">
    <property type="protein sequence ID" value="CAD8072475.1"/>
    <property type="molecule type" value="Genomic_DNA"/>
</dbReference>
<keyword evidence="1" id="KW-0009">Actin-binding</keyword>
<evidence type="ECO:0000256" key="1">
    <source>
        <dbReference type="RuleBase" id="RU364015"/>
    </source>
</evidence>
<organism evidence="2 3">
    <name type="scientific">Paramecium primaurelia</name>
    <dbReference type="NCBI Taxonomy" id="5886"/>
    <lineage>
        <taxon>Eukaryota</taxon>
        <taxon>Sar</taxon>
        <taxon>Alveolata</taxon>
        <taxon>Ciliophora</taxon>
        <taxon>Intramacronucleata</taxon>
        <taxon>Oligohymenophorea</taxon>
        <taxon>Peniculida</taxon>
        <taxon>Parameciidae</taxon>
        <taxon>Paramecium</taxon>
    </lineage>
</organism>
<proteinExistence type="inferred from homology"/>
<dbReference type="InterPro" id="IPR007188">
    <property type="entry name" value="ARPC2"/>
</dbReference>
<evidence type="ECO:0000313" key="2">
    <source>
        <dbReference type="EMBL" id="CAD8072475.1"/>
    </source>
</evidence>
<dbReference type="AlphaFoldDB" id="A0A8S1M2E6"/>
<dbReference type="Pfam" id="PF04045">
    <property type="entry name" value="P34-Arc"/>
    <property type="match status" value="1"/>
</dbReference>
<dbReference type="Proteomes" id="UP000688137">
    <property type="component" value="Unassembled WGS sequence"/>
</dbReference>
<sequence length="326" mass="38110">MMLIDPQNKLLQTQIMDLIMKKDPRIVVAKDYNYSCTKLQYKENGRLFLSFTCFNFNEIFSIAGNYMIDKYYKDYTKEDPDVGFHLTFSFNVQSAKEEPKIQKNATEAEKAEIQEIKLQIRAENQKLFEKVTKDFSQIRRNFYASAFEQAFDQINKGQTASKFKYQSRENEVVYAIPDQDALNIFYEISFSDNVDKTLANLIITEIIDAKKNVKMAPPISRSNYQSSILKSAFPEVQNIKVDPNSQLITMTLFKAQHFSKNIEQLSTFLQGFRQYLHYHIHASKTYLHSRIIKRISQFQRSLQLCQFEPEVEKKTEDIFTSSGVKA</sequence>
<protein>
    <recommendedName>
        <fullName evidence="1">Arp2/3 complex 34 kDa subunit</fullName>
    </recommendedName>
</protein>
<dbReference type="GO" id="GO:0034314">
    <property type="term" value="P:Arp2/3 complex-mediated actin nucleation"/>
    <property type="evidence" value="ECO:0007669"/>
    <property type="project" value="InterPro"/>
</dbReference>
<dbReference type="GO" id="GO:0051015">
    <property type="term" value="F:actin filament binding"/>
    <property type="evidence" value="ECO:0007669"/>
    <property type="project" value="TreeGrafter"/>
</dbReference>
<comment type="subunit">
    <text evidence="1">Component of the Arp2/3 complex.</text>
</comment>
<dbReference type="PANTHER" id="PTHR12058">
    <property type="entry name" value="ARP2/3 COMPLEX 34 KDA SUBUNIT"/>
    <property type="match status" value="1"/>
</dbReference>
<comment type="caution">
    <text evidence="2">The sequence shown here is derived from an EMBL/GenBank/DDBJ whole genome shotgun (WGS) entry which is preliminary data.</text>
</comment>
<keyword evidence="3" id="KW-1185">Reference proteome</keyword>
<keyword evidence="1" id="KW-0206">Cytoskeleton</keyword>
<name>A0A8S1M2E6_PARPR</name>